<keyword evidence="2" id="KW-0479">Metal-binding</keyword>
<protein>
    <submittedName>
        <fullName evidence="7">Sulfatase-like hydrolase/transferase</fullName>
    </submittedName>
</protein>
<evidence type="ECO:0000256" key="5">
    <source>
        <dbReference type="SAM" id="SignalP"/>
    </source>
</evidence>
<dbReference type="PANTHER" id="PTHR42693:SF53">
    <property type="entry name" value="ENDO-4-O-SULFATASE"/>
    <property type="match status" value="1"/>
</dbReference>
<dbReference type="SUPFAM" id="SSF53649">
    <property type="entry name" value="Alkaline phosphatase-like"/>
    <property type="match status" value="1"/>
</dbReference>
<dbReference type="InterPro" id="IPR017850">
    <property type="entry name" value="Alkaline_phosphatase_core_sf"/>
</dbReference>
<organism evidence="7 8">
    <name type="scientific">Echinicola arenosa</name>
    <dbReference type="NCBI Taxonomy" id="2774144"/>
    <lineage>
        <taxon>Bacteria</taxon>
        <taxon>Pseudomonadati</taxon>
        <taxon>Bacteroidota</taxon>
        <taxon>Cytophagia</taxon>
        <taxon>Cytophagales</taxon>
        <taxon>Cyclobacteriaceae</taxon>
        <taxon>Echinicola</taxon>
    </lineage>
</organism>
<dbReference type="InterPro" id="IPR050738">
    <property type="entry name" value="Sulfatase"/>
</dbReference>
<evidence type="ECO:0000256" key="2">
    <source>
        <dbReference type="ARBA" id="ARBA00022723"/>
    </source>
</evidence>
<gene>
    <name evidence="7" type="ORF">IFO69_08180</name>
</gene>
<accession>A0ABR9ALK0</accession>
<dbReference type="EMBL" id="JACYTQ010000002">
    <property type="protein sequence ID" value="MBD8488718.1"/>
    <property type="molecule type" value="Genomic_DNA"/>
</dbReference>
<sequence length="435" mass="49766">MKKLLLLLFLCFTLKSQAFQASNNRRPNIILIMADDLGFETLGINGSDSYETPHLDMMAKQGMNFTQCYSMPLCTPSRVQLMTGKYNIRNYIGFGLLDPNEQTFGHYLKEAGYDNFTAGKWQLYGNNHQRQLAGNREGSLPEEAGFEDYCLWQVKQLGSRYKDPLLSSPEGDKVYEGEFGPDIFVDQIIEFIGEERQNPFFVYFPMALTHDPFVPTPDNPSFSTFDAKSKTNDPQYFKEMVHYMDKLVGKIINAVNQNAENTLVIFIGDNGTDHDVTSVQNGLEVAGDKGHTTLAGTHVPMIAYWKDKIKAGQVNQNLIDFTDFVPTLLDVSGYKKSERPFTDGISFYPQLLNQKAQERQWVYCYYDPNWGNFEKSVFVHDQKWKLYENGSIYNLDRDPLEKAPLDKSSLNKKTLRKIATFQQVLNQFTTVEGQE</sequence>
<evidence type="ECO:0000256" key="4">
    <source>
        <dbReference type="ARBA" id="ARBA00022837"/>
    </source>
</evidence>
<dbReference type="Gene3D" id="3.40.720.10">
    <property type="entry name" value="Alkaline Phosphatase, subunit A"/>
    <property type="match status" value="1"/>
</dbReference>
<dbReference type="CDD" id="cd16151">
    <property type="entry name" value="sulfatase_like"/>
    <property type="match status" value="1"/>
</dbReference>
<name>A0ABR9ALK0_9BACT</name>
<feature type="domain" description="Sulfatase N-terminal" evidence="6">
    <location>
        <begin position="27"/>
        <end position="334"/>
    </location>
</feature>
<keyword evidence="5" id="KW-0732">Signal</keyword>
<dbReference type="InterPro" id="IPR024607">
    <property type="entry name" value="Sulfatase_CS"/>
</dbReference>
<keyword evidence="4" id="KW-0106">Calcium</keyword>
<dbReference type="RefSeq" id="WP_192009573.1">
    <property type="nucleotide sequence ID" value="NZ_JACYTQ010000002.1"/>
</dbReference>
<keyword evidence="8" id="KW-1185">Reference proteome</keyword>
<dbReference type="InterPro" id="IPR000917">
    <property type="entry name" value="Sulfatase_N"/>
</dbReference>
<evidence type="ECO:0000313" key="8">
    <source>
        <dbReference type="Proteomes" id="UP000647133"/>
    </source>
</evidence>
<evidence type="ECO:0000259" key="6">
    <source>
        <dbReference type="Pfam" id="PF00884"/>
    </source>
</evidence>
<evidence type="ECO:0000256" key="1">
    <source>
        <dbReference type="ARBA" id="ARBA00008779"/>
    </source>
</evidence>
<evidence type="ECO:0000256" key="3">
    <source>
        <dbReference type="ARBA" id="ARBA00022801"/>
    </source>
</evidence>
<evidence type="ECO:0000313" key="7">
    <source>
        <dbReference type="EMBL" id="MBD8488718.1"/>
    </source>
</evidence>
<dbReference type="Pfam" id="PF00884">
    <property type="entry name" value="Sulfatase"/>
    <property type="match status" value="1"/>
</dbReference>
<comment type="similarity">
    <text evidence="1">Belongs to the sulfatase family.</text>
</comment>
<comment type="caution">
    <text evidence="7">The sequence shown here is derived from an EMBL/GenBank/DDBJ whole genome shotgun (WGS) entry which is preliminary data.</text>
</comment>
<feature type="chain" id="PRO_5046777466" evidence="5">
    <location>
        <begin position="22"/>
        <end position="435"/>
    </location>
</feature>
<dbReference type="PANTHER" id="PTHR42693">
    <property type="entry name" value="ARYLSULFATASE FAMILY MEMBER"/>
    <property type="match status" value="1"/>
</dbReference>
<keyword evidence="3" id="KW-0378">Hydrolase</keyword>
<dbReference type="Proteomes" id="UP000647133">
    <property type="component" value="Unassembled WGS sequence"/>
</dbReference>
<proteinExistence type="inferred from homology"/>
<feature type="signal peptide" evidence="5">
    <location>
        <begin position="1"/>
        <end position="21"/>
    </location>
</feature>
<reference evidence="7 8" key="1">
    <citation type="submission" date="2020-09" db="EMBL/GenBank/DDBJ databases">
        <title>Echinicola sp. CAU 1574 isolated from sand of Sido Beach.</title>
        <authorList>
            <person name="Kim W."/>
        </authorList>
    </citation>
    <scope>NUCLEOTIDE SEQUENCE [LARGE SCALE GENOMIC DNA]</scope>
    <source>
        <strain evidence="7 8">CAU 1574</strain>
    </source>
</reference>
<dbReference type="PROSITE" id="PS00523">
    <property type="entry name" value="SULFATASE_1"/>
    <property type="match status" value="1"/>
</dbReference>